<evidence type="ECO:0000313" key="2">
    <source>
        <dbReference type="Proteomes" id="UP000734343"/>
    </source>
</evidence>
<dbReference type="RefSeq" id="WP_217172713.1">
    <property type="nucleotide sequence ID" value="NZ_JAFMOW010000058.1"/>
</dbReference>
<reference evidence="1 2" key="1">
    <citation type="submission" date="2021-03" db="EMBL/GenBank/DDBJ databases">
        <title>Five novel Rahnella species.</title>
        <authorList>
            <person name="Brady C."/>
            <person name="Asselin J."/>
            <person name="Beer S."/>
            <person name="Bruberg M.B."/>
            <person name="Crampton B."/>
            <person name="Venter S."/>
            <person name="Arnold D."/>
            <person name="Denman S."/>
        </authorList>
    </citation>
    <scope>NUCLEOTIDE SEQUENCE [LARGE SCALE GENOMIC DNA]</scope>
    <source>
        <strain evidence="1 2">H11b</strain>
    </source>
</reference>
<protein>
    <submittedName>
        <fullName evidence="1">Fimbria/pilus periplasmic chaperone</fullName>
    </submittedName>
</protein>
<comment type="caution">
    <text evidence="1">The sequence shown here is derived from an EMBL/GenBank/DDBJ whole genome shotgun (WGS) entry which is preliminary data.</text>
</comment>
<keyword evidence="2" id="KW-1185">Reference proteome</keyword>
<sequence>MRRLQKQWPVSGLQMLPLLVLAMPALCFANITVSPMKVMLNEQYATTLVISSKSETTQYIQGKITEVHNPGTAQENETPAQQGAQNSLVVSPLKFGLPAGNSQPVRIVSLGESNQEKIYRVHFQSMTPEEFKNTGSDKNFTSDLSLTIVWGVVVMVPPAKQVAKLGWDVSAQKITNTGNIHLLVKRIGLCDSDKNEARCQWKELKKNVYPGKPYSPALTFSASASSEKIRIEYFNDYTQKQEVESFPFK</sequence>
<organism evidence="1 2">
    <name type="scientific">Rahnella bonaserana</name>
    <dbReference type="NCBI Taxonomy" id="2816248"/>
    <lineage>
        <taxon>Bacteria</taxon>
        <taxon>Pseudomonadati</taxon>
        <taxon>Pseudomonadota</taxon>
        <taxon>Gammaproteobacteria</taxon>
        <taxon>Enterobacterales</taxon>
        <taxon>Yersiniaceae</taxon>
        <taxon>Rahnella</taxon>
    </lineage>
</organism>
<gene>
    <name evidence="1" type="ORF">J1778_07965</name>
</gene>
<dbReference type="Proteomes" id="UP000734343">
    <property type="component" value="Unassembled WGS sequence"/>
</dbReference>
<name>A0ABS6LSY3_9GAMM</name>
<dbReference type="EMBL" id="JAFMOW010000058">
    <property type="protein sequence ID" value="MBU9855217.1"/>
    <property type="molecule type" value="Genomic_DNA"/>
</dbReference>
<accession>A0ABS6LSY3</accession>
<evidence type="ECO:0000313" key="1">
    <source>
        <dbReference type="EMBL" id="MBU9855217.1"/>
    </source>
</evidence>
<proteinExistence type="predicted"/>